<keyword evidence="2" id="KW-1185">Reference proteome</keyword>
<accession>A0ABS3GVW5</accession>
<dbReference type="EMBL" id="JAFLRD010000034">
    <property type="protein sequence ID" value="MBO0418403.1"/>
    <property type="molecule type" value="Genomic_DNA"/>
</dbReference>
<dbReference type="Proteomes" id="UP000664349">
    <property type="component" value="Unassembled WGS sequence"/>
</dbReference>
<dbReference type="RefSeq" id="WP_200123233.1">
    <property type="nucleotide sequence ID" value="NZ_JAEILV010000035.1"/>
</dbReference>
<sequence>MMLFHCSPSSPVLAFRNFSVLGEKLASGLAALFLLAGVQRAPAVQGWPISAASLLASGVLPWV</sequence>
<evidence type="ECO:0000313" key="2">
    <source>
        <dbReference type="Proteomes" id="UP000664349"/>
    </source>
</evidence>
<name>A0ABS3GVW5_9NEIS</name>
<reference evidence="1 2" key="1">
    <citation type="submission" date="2021-03" db="EMBL/GenBank/DDBJ databases">
        <title>First Case of infection caused by Chromobacterium haemolyticum derived from water in China.</title>
        <authorList>
            <person name="Chen J."/>
            <person name="Liu C."/>
        </authorList>
    </citation>
    <scope>NUCLEOTIDE SEQUENCE [LARGE SCALE GENOMIC DNA]</scope>
    <source>
        <strain evidence="1 2">WJ-5</strain>
    </source>
</reference>
<gene>
    <name evidence="1" type="ORF">J1C50_23100</name>
</gene>
<proteinExistence type="predicted"/>
<organism evidence="1 2">
    <name type="scientific">Chromobacterium haemolyticum</name>
    <dbReference type="NCBI Taxonomy" id="394935"/>
    <lineage>
        <taxon>Bacteria</taxon>
        <taxon>Pseudomonadati</taxon>
        <taxon>Pseudomonadota</taxon>
        <taxon>Betaproteobacteria</taxon>
        <taxon>Neisseriales</taxon>
        <taxon>Chromobacteriaceae</taxon>
        <taxon>Chromobacterium</taxon>
    </lineage>
</organism>
<comment type="caution">
    <text evidence="1">The sequence shown here is derived from an EMBL/GenBank/DDBJ whole genome shotgun (WGS) entry which is preliminary data.</text>
</comment>
<protein>
    <submittedName>
        <fullName evidence="1">Uncharacterized protein</fullName>
    </submittedName>
</protein>
<evidence type="ECO:0000313" key="1">
    <source>
        <dbReference type="EMBL" id="MBO0418403.1"/>
    </source>
</evidence>